<dbReference type="UniPathway" id="UPA01068">
    <property type="reaction ID" value="UER00304"/>
</dbReference>
<keyword evidence="5" id="KW-0285">Flavoprotein</keyword>
<dbReference type="EMBL" id="NMUH01005306">
    <property type="protein sequence ID" value="MQM12409.1"/>
    <property type="molecule type" value="Genomic_DNA"/>
</dbReference>
<dbReference type="InterPro" id="IPR024624">
    <property type="entry name" value="Pyridox_Oxase_Alr4036_FMN-bd"/>
</dbReference>
<dbReference type="SUPFAM" id="SSF50475">
    <property type="entry name" value="FMN-binding split barrel"/>
    <property type="match status" value="1"/>
</dbReference>
<evidence type="ECO:0000256" key="4">
    <source>
        <dbReference type="ARBA" id="ARBA00012801"/>
    </source>
</evidence>
<dbReference type="PANTHER" id="PTHR10851">
    <property type="entry name" value="PYRIDOXINE-5-PHOSPHATE OXIDASE"/>
    <property type="match status" value="1"/>
</dbReference>
<evidence type="ECO:0000259" key="8">
    <source>
        <dbReference type="Pfam" id="PF12766"/>
    </source>
</evidence>
<comment type="cofactor">
    <cofactor evidence="1">
        <name>FMN</name>
        <dbReference type="ChEBI" id="CHEBI:58210"/>
    </cofactor>
</comment>
<dbReference type="GO" id="GO:0008615">
    <property type="term" value="P:pyridoxine biosynthetic process"/>
    <property type="evidence" value="ECO:0007669"/>
    <property type="project" value="InterPro"/>
</dbReference>
<proteinExistence type="predicted"/>
<feature type="domain" description="Pyridoxamine 5'-phosphate oxidase Alr4036 family FMN-binding" evidence="8">
    <location>
        <begin position="6"/>
        <end position="58"/>
    </location>
</feature>
<comment type="caution">
    <text evidence="9">The sequence shown here is derived from an EMBL/GenBank/DDBJ whole genome shotgun (WGS) entry which is preliminary data.</text>
</comment>
<evidence type="ECO:0000256" key="6">
    <source>
        <dbReference type="ARBA" id="ARBA00022643"/>
    </source>
</evidence>
<keyword evidence="6" id="KW-0288">FMN</keyword>
<comment type="pathway">
    <text evidence="2">Cofactor metabolism; pyridoxal 5'-phosphate salvage; pyridoxal 5'-phosphate from pyridoxamine 5'-phosphate: step 1/1.</text>
</comment>
<reference evidence="9" key="1">
    <citation type="submission" date="2017-07" db="EMBL/GenBank/DDBJ databases">
        <title>Taro Niue Genome Assembly and Annotation.</title>
        <authorList>
            <person name="Atibalentja N."/>
            <person name="Keating K."/>
            <person name="Fields C.J."/>
        </authorList>
    </citation>
    <scope>NUCLEOTIDE SEQUENCE</scope>
    <source>
        <strain evidence="9">Niue_2</strain>
        <tissue evidence="9">Leaf</tissue>
    </source>
</reference>
<keyword evidence="10" id="KW-1185">Reference proteome</keyword>
<dbReference type="InterPro" id="IPR012349">
    <property type="entry name" value="Split_barrel_FMN-bd"/>
</dbReference>
<evidence type="ECO:0000256" key="7">
    <source>
        <dbReference type="ARBA" id="ARBA00023002"/>
    </source>
</evidence>
<sequence>MSIDCCRGFLESCDKIQINTDGRSSKIEDIKHCPFGEICWYFTDSWEQFRLNGSIDIIDGSNSDPVKIQALDFSLLGREQATGVCLSTSPTHSCPIAERGMSSGQDDAPLWGWPPTCLHGRWKGSHWRTRQREKAWFASSLNSRYQYLAPSPGLPSILEGSEEECNDDLEPSAGPVSSFCLLVFDPEQVDYLNVKSNERVMFKSKQNEDGCKRWMSQKVNP</sequence>
<protein>
    <recommendedName>
        <fullName evidence="4">pyridoxal 5'-phosphate synthase</fullName>
        <ecNumber evidence="4">1.4.3.5</ecNumber>
    </recommendedName>
</protein>
<name>A0A843WQZ4_COLES</name>
<dbReference type="AlphaFoldDB" id="A0A843WQZ4"/>
<comment type="pathway">
    <text evidence="3">Cofactor metabolism; pyridoxal 5'-phosphate salvage; pyridoxal 5'-phosphate from pyridoxine 5'-phosphate: step 1/1.</text>
</comment>
<dbReference type="OrthoDB" id="434253at2759"/>
<accession>A0A843WQZ4</accession>
<dbReference type="Pfam" id="PF12766">
    <property type="entry name" value="Pyridox_oxase_2"/>
    <property type="match status" value="1"/>
</dbReference>
<evidence type="ECO:0000256" key="5">
    <source>
        <dbReference type="ARBA" id="ARBA00022630"/>
    </source>
</evidence>
<dbReference type="GO" id="GO:0010181">
    <property type="term" value="F:FMN binding"/>
    <property type="evidence" value="ECO:0007669"/>
    <property type="project" value="InterPro"/>
</dbReference>
<evidence type="ECO:0000256" key="1">
    <source>
        <dbReference type="ARBA" id="ARBA00001917"/>
    </source>
</evidence>
<evidence type="ECO:0000256" key="2">
    <source>
        <dbReference type="ARBA" id="ARBA00004738"/>
    </source>
</evidence>
<gene>
    <name evidence="9" type="ORF">Taro_045325</name>
</gene>
<organism evidence="9 10">
    <name type="scientific">Colocasia esculenta</name>
    <name type="common">Wild taro</name>
    <name type="synonym">Arum esculentum</name>
    <dbReference type="NCBI Taxonomy" id="4460"/>
    <lineage>
        <taxon>Eukaryota</taxon>
        <taxon>Viridiplantae</taxon>
        <taxon>Streptophyta</taxon>
        <taxon>Embryophyta</taxon>
        <taxon>Tracheophyta</taxon>
        <taxon>Spermatophyta</taxon>
        <taxon>Magnoliopsida</taxon>
        <taxon>Liliopsida</taxon>
        <taxon>Araceae</taxon>
        <taxon>Aroideae</taxon>
        <taxon>Colocasieae</taxon>
        <taxon>Colocasia</taxon>
    </lineage>
</organism>
<dbReference type="PANTHER" id="PTHR10851:SF3">
    <property type="entry name" value="PYRIDOXINE_PYRIDOXAMINE 5'-PHOSPHATE OXIDASE 2"/>
    <property type="match status" value="1"/>
</dbReference>
<dbReference type="GO" id="GO:0004733">
    <property type="term" value="F:pyridoxamine phosphate oxidase activity"/>
    <property type="evidence" value="ECO:0007669"/>
    <property type="project" value="UniProtKB-EC"/>
</dbReference>
<dbReference type="EC" id="1.4.3.5" evidence="4"/>
<evidence type="ECO:0000313" key="10">
    <source>
        <dbReference type="Proteomes" id="UP000652761"/>
    </source>
</evidence>
<dbReference type="Proteomes" id="UP000652761">
    <property type="component" value="Unassembled WGS sequence"/>
</dbReference>
<evidence type="ECO:0000313" key="9">
    <source>
        <dbReference type="EMBL" id="MQM12409.1"/>
    </source>
</evidence>
<dbReference type="Gene3D" id="2.30.110.10">
    <property type="entry name" value="Electron Transport, Fmn-binding Protein, Chain A"/>
    <property type="match status" value="1"/>
</dbReference>
<dbReference type="InterPro" id="IPR000659">
    <property type="entry name" value="Pyridox_Oxase"/>
</dbReference>
<keyword evidence="7" id="KW-0560">Oxidoreductase</keyword>
<evidence type="ECO:0000256" key="3">
    <source>
        <dbReference type="ARBA" id="ARBA00005037"/>
    </source>
</evidence>